<gene>
    <name evidence="5" type="ordered locus">Mesil_2137</name>
</gene>
<dbReference type="Proteomes" id="UP000001916">
    <property type="component" value="Chromosome"/>
</dbReference>
<reference evidence="5 6" key="1">
    <citation type="journal article" date="2010" name="Stand. Genomic Sci.">
        <title>Complete genome sequence of Meiothermus silvanus type strain (VI-R2).</title>
        <authorList>
            <person name="Sikorski J."/>
            <person name="Tindall B.J."/>
            <person name="Lowry S."/>
            <person name="Lucas S."/>
            <person name="Nolan M."/>
            <person name="Copeland A."/>
            <person name="Glavina Del Rio T."/>
            <person name="Tice H."/>
            <person name="Cheng J.F."/>
            <person name="Han C."/>
            <person name="Pitluck S."/>
            <person name="Liolios K."/>
            <person name="Ivanova N."/>
            <person name="Mavromatis K."/>
            <person name="Mikhailova N."/>
            <person name="Pati A."/>
            <person name="Goodwin L."/>
            <person name="Chen A."/>
            <person name="Palaniappan K."/>
            <person name="Land M."/>
            <person name="Hauser L."/>
            <person name="Chang Y.J."/>
            <person name="Jeffries C.D."/>
            <person name="Rohde M."/>
            <person name="Goker M."/>
            <person name="Woyke T."/>
            <person name="Bristow J."/>
            <person name="Eisen J.A."/>
            <person name="Markowitz V."/>
            <person name="Hugenholtz P."/>
            <person name="Kyrpides N.C."/>
            <person name="Klenk H.P."/>
            <person name="Lapidus A."/>
        </authorList>
    </citation>
    <scope>NUCLEOTIDE SEQUENCE [LARGE SCALE GENOMIC DNA]</scope>
    <source>
        <strain evidence="6">ATCC 700542 / DSM 9946 / VI-R2</strain>
    </source>
</reference>
<evidence type="ECO:0000313" key="6">
    <source>
        <dbReference type="Proteomes" id="UP000001916"/>
    </source>
</evidence>
<sequence length="173" mass="18815">MHELHATLLALLFAAGKPLTLEDFAKLGHPEDTLLRSLESLAAKLSSGDTGVSLEYVARGWRLVVHPRHLAAVEQVLRPTPPKLSKAALEVLAIVAYHQPLTRAEIEALRGKSAEGVLDGLVERELVRVVGEKDAVGKPKLYGTTERFLITFGLQSLDDLPAMEEGPTLLLRS</sequence>
<keyword evidence="1" id="KW-0963">Cytoplasm</keyword>
<evidence type="ECO:0000256" key="4">
    <source>
        <dbReference type="ARBA" id="ARBA00023306"/>
    </source>
</evidence>
<evidence type="ECO:0000256" key="2">
    <source>
        <dbReference type="ARBA" id="ARBA00022618"/>
    </source>
</evidence>
<dbReference type="InterPro" id="IPR005234">
    <property type="entry name" value="ScpB_csome_segregation"/>
</dbReference>
<name>D7BHR8_ALLS1</name>
<evidence type="ECO:0000256" key="3">
    <source>
        <dbReference type="ARBA" id="ARBA00022829"/>
    </source>
</evidence>
<evidence type="ECO:0000313" key="5">
    <source>
        <dbReference type="EMBL" id="ADH64008.1"/>
    </source>
</evidence>
<proteinExistence type="predicted"/>
<dbReference type="OrthoDB" id="9806226at2"/>
<dbReference type="GO" id="GO:0051304">
    <property type="term" value="P:chromosome separation"/>
    <property type="evidence" value="ECO:0007669"/>
    <property type="project" value="InterPro"/>
</dbReference>
<dbReference type="GO" id="GO:0051301">
    <property type="term" value="P:cell division"/>
    <property type="evidence" value="ECO:0007669"/>
    <property type="project" value="UniProtKB-KW"/>
</dbReference>
<dbReference type="PANTHER" id="PTHR34298:SF2">
    <property type="entry name" value="SEGREGATION AND CONDENSATION PROTEIN B"/>
    <property type="match status" value="1"/>
</dbReference>
<dbReference type="AlphaFoldDB" id="D7BHR8"/>
<keyword evidence="2" id="KW-0132">Cell division</keyword>
<keyword evidence="3" id="KW-0159">Chromosome partition</keyword>
<dbReference type="InterPro" id="IPR036390">
    <property type="entry name" value="WH_DNA-bd_sf"/>
</dbReference>
<evidence type="ECO:0000256" key="1">
    <source>
        <dbReference type="ARBA" id="ARBA00022490"/>
    </source>
</evidence>
<keyword evidence="6" id="KW-1185">Reference proteome</keyword>
<dbReference type="NCBIfam" id="TIGR00281">
    <property type="entry name" value="SMC-Scp complex subunit ScpB"/>
    <property type="match status" value="1"/>
</dbReference>
<dbReference type="eggNOG" id="COG1386">
    <property type="taxonomic scope" value="Bacteria"/>
</dbReference>
<dbReference type="PIRSF" id="PIRSF019345">
    <property type="entry name" value="ScpB"/>
    <property type="match status" value="1"/>
</dbReference>
<dbReference type="KEGG" id="msv:Mesil_2137"/>
<dbReference type="RefSeq" id="WP_013158557.1">
    <property type="nucleotide sequence ID" value="NC_014212.1"/>
</dbReference>
<dbReference type="PANTHER" id="PTHR34298">
    <property type="entry name" value="SEGREGATION AND CONDENSATION PROTEIN B"/>
    <property type="match status" value="1"/>
</dbReference>
<accession>D7BHR8</accession>
<protein>
    <submittedName>
        <fullName evidence="5">Chromosome segregation and condensation protein, ScpB</fullName>
    </submittedName>
</protein>
<organism evidence="5 6">
    <name type="scientific">Allomeiothermus silvanus (strain ATCC 700542 / DSM 9946 / NBRC 106475 / NCIMB 13440 / VI-R2)</name>
    <name type="common">Thermus silvanus</name>
    <dbReference type="NCBI Taxonomy" id="526227"/>
    <lineage>
        <taxon>Bacteria</taxon>
        <taxon>Thermotogati</taxon>
        <taxon>Deinococcota</taxon>
        <taxon>Deinococci</taxon>
        <taxon>Thermales</taxon>
        <taxon>Thermaceae</taxon>
        <taxon>Allomeiothermus</taxon>
    </lineage>
</organism>
<dbReference type="Pfam" id="PF04079">
    <property type="entry name" value="SMC_ScpB"/>
    <property type="match status" value="1"/>
</dbReference>
<dbReference type="Gene3D" id="1.10.10.10">
    <property type="entry name" value="Winged helix-like DNA-binding domain superfamily/Winged helix DNA-binding domain"/>
    <property type="match status" value="2"/>
</dbReference>
<dbReference type="InterPro" id="IPR036388">
    <property type="entry name" value="WH-like_DNA-bd_sf"/>
</dbReference>
<dbReference type="SUPFAM" id="SSF46785">
    <property type="entry name" value="Winged helix' DNA-binding domain"/>
    <property type="match status" value="2"/>
</dbReference>
<dbReference type="HOGENOM" id="CLU_045647_5_2_0"/>
<dbReference type="STRING" id="526227.Mesil_2137"/>
<keyword evidence="4" id="KW-0131">Cell cycle</keyword>
<dbReference type="EMBL" id="CP002042">
    <property type="protein sequence ID" value="ADH64008.1"/>
    <property type="molecule type" value="Genomic_DNA"/>
</dbReference>